<evidence type="ECO:0000256" key="6">
    <source>
        <dbReference type="ARBA" id="ARBA00022723"/>
    </source>
</evidence>
<keyword evidence="7" id="KW-1133">Transmembrane helix</keyword>
<evidence type="ECO:0000256" key="2">
    <source>
        <dbReference type="ARBA" id="ARBA00004167"/>
    </source>
</evidence>
<dbReference type="EMBL" id="SGPM01000062">
    <property type="protein sequence ID" value="THH30968.1"/>
    <property type="molecule type" value="Genomic_DNA"/>
</dbReference>
<evidence type="ECO:0000313" key="14">
    <source>
        <dbReference type="Proteomes" id="UP000308730"/>
    </source>
</evidence>
<keyword evidence="9 12" id="KW-0408">Iron</keyword>
<dbReference type="PANTHER" id="PTHR46300:SF7">
    <property type="entry name" value="P450, PUTATIVE (EUROFUNG)-RELATED"/>
    <property type="match status" value="1"/>
</dbReference>
<dbReference type="Proteomes" id="UP000308730">
    <property type="component" value="Unassembled WGS sequence"/>
</dbReference>
<evidence type="ECO:0000256" key="5">
    <source>
        <dbReference type="ARBA" id="ARBA00022692"/>
    </source>
</evidence>
<dbReference type="GO" id="GO:0020037">
    <property type="term" value="F:heme binding"/>
    <property type="evidence" value="ECO:0007669"/>
    <property type="project" value="InterPro"/>
</dbReference>
<comment type="similarity">
    <text evidence="3 12">Belongs to the cytochrome P450 family.</text>
</comment>
<comment type="cofactor">
    <cofactor evidence="1">
        <name>heme</name>
        <dbReference type="ChEBI" id="CHEBI:30413"/>
    </cofactor>
</comment>
<evidence type="ECO:0000256" key="1">
    <source>
        <dbReference type="ARBA" id="ARBA00001971"/>
    </source>
</evidence>
<gene>
    <name evidence="13" type="ORF">EUX98_g3209</name>
</gene>
<dbReference type="InterPro" id="IPR017972">
    <property type="entry name" value="Cyt_P450_CS"/>
</dbReference>
<proteinExistence type="inferred from homology"/>
<evidence type="ECO:0008006" key="15">
    <source>
        <dbReference type="Google" id="ProtNLM"/>
    </source>
</evidence>
<dbReference type="Pfam" id="PF00067">
    <property type="entry name" value="p450"/>
    <property type="match status" value="2"/>
</dbReference>
<evidence type="ECO:0000256" key="3">
    <source>
        <dbReference type="ARBA" id="ARBA00010617"/>
    </source>
</evidence>
<dbReference type="GO" id="GO:0016020">
    <property type="term" value="C:membrane"/>
    <property type="evidence" value="ECO:0007669"/>
    <property type="project" value="UniProtKB-SubCell"/>
</dbReference>
<comment type="caution">
    <text evidence="13">The sequence shown here is derived from an EMBL/GenBank/DDBJ whole genome shotgun (WGS) entry which is preliminary data.</text>
</comment>
<sequence>MSKTYGDIMYLTSPGLSVVILNSAEACADLMDKRSTNYSSRFPLTMLNDLMGYHWAISLMPYNERWRRHRRTFHQYFGTRAAESFKGVQTAQSQELLRRLKSTPEHFVKHIRQATSATIMKVTYGFDVKDEHDEWVELVEHALVGYSIGGILGKWLVDFIPILQHIPAWFPGANFQKVATHYRRLSMQMSVEPFEAVKNGINAWAILHNPEEYPNPEAFIPERFLKDGQINPDVRDPSSAAFGFGRRICPGTAMTLNSIYSIVTSVLHTFNITRAIDAKGEPIPVDFRMTEGVISFPTSFTCQFKPRSAAAEALIMNDY</sequence>
<dbReference type="InterPro" id="IPR001128">
    <property type="entry name" value="Cyt_P450"/>
</dbReference>
<evidence type="ECO:0000256" key="9">
    <source>
        <dbReference type="ARBA" id="ARBA00023004"/>
    </source>
</evidence>
<organism evidence="13 14">
    <name type="scientific">Antrodiella citrinella</name>
    <dbReference type="NCBI Taxonomy" id="2447956"/>
    <lineage>
        <taxon>Eukaryota</taxon>
        <taxon>Fungi</taxon>
        <taxon>Dikarya</taxon>
        <taxon>Basidiomycota</taxon>
        <taxon>Agaricomycotina</taxon>
        <taxon>Agaricomycetes</taxon>
        <taxon>Polyporales</taxon>
        <taxon>Steccherinaceae</taxon>
        <taxon>Antrodiella</taxon>
    </lineage>
</organism>
<dbReference type="SUPFAM" id="SSF48264">
    <property type="entry name" value="Cytochrome P450"/>
    <property type="match status" value="1"/>
</dbReference>
<accession>A0A4S4MZL4</accession>
<evidence type="ECO:0000256" key="7">
    <source>
        <dbReference type="ARBA" id="ARBA00022989"/>
    </source>
</evidence>
<keyword evidence="11" id="KW-0472">Membrane</keyword>
<protein>
    <recommendedName>
        <fullName evidence="15">Cytochrome P450</fullName>
    </recommendedName>
</protein>
<dbReference type="GO" id="GO:0005506">
    <property type="term" value="F:iron ion binding"/>
    <property type="evidence" value="ECO:0007669"/>
    <property type="project" value="InterPro"/>
</dbReference>
<evidence type="ECO:0000313" key="13">
    <source>
        <dbReference type="EMBL" id="THH30968.1"/>
    </source>
</evidence>
<keyword evidence="4 12" id="KW-0349">Heme</keyword>
<keyword evidence="8 12" id="KW-0560">Oxidoreductase</keyword>
<dbReference type="InterPro" id="IPR036396">
    <property type="entry name" value="Cyt_P450_sf"/>
</dbReference>
<comment type="subcellular location">
    <subcellularLocation>
        <location evidence="2">Membrane</location>
        <topology evidence="2">Single-pass membrane protein</topology>
    </subcellularLocation>
</comment>
<dbReference type="PROSITE" id="PS00086">
    <property type="entry name" value="CYTOCHROME_P450"/>
    <property type="match status" value="1"/>
</dbReference>
<dbReference type="GO" id="GO:0016705">
    <property type="term" value="F:oxidoreductase activity, acting on paired donors, with incorporation or reduction of molecular oxygen"/>
    <property type="evidence" value="ECO:0007669"/>
    <property type="project" value="InterPro"/>
</dbReference>
<dbReference type="OrthoDB" id="2789670at2759"/>
<keyword evidence="5" id="KW-0812">Transmembrane</keyword>
<dbReference type="PANTHER" id="PTHR46300">
    <property type="entry name" value="P450, PUTATIVE (EUROFUNG)-RELATED-RELATED"/>
    <property type="match status" value="1"/>
</dbReference>
<keyword evidence="14" id="KW-1185">Reference proteome</keyword>
<dbReference type="InterPro" id="IPR050364">
    <property type="entry name" value="Cytochrome_P450_fung"/>
</dbReference>
<keyword evidence="10 12" id="KW-0503">Monooxygenase</keyword>
<reference evidence="13 14" key="1">
    <citation type="submission" date="2019-02" db="EMBL/GenBank/DDBJ databases">
        <title>Genome sequencing of the rare red list fungi Antrodiella citrinella (Flaviporus citrinellus).</title>
        <authorList>
            <person name="Buettner E."/>
            <person name="Kellner H."/>
        </authorList>
    </citation>
    <scope>NUCLEOTIDE SEQUENCE [LARGE SCALE GENOMIC DNA]</scope>
    <source>
        <strain evidence="13 14">DSM 108506</strain>
    </source>
</reference>
<evidence type="ECO:0000256" key="4">
    <source>
        <dbReference type="ARBA" id="ARBA00022617"/>
    </source>
</evidence>
<evidence type="ECO:0000256" key="10">
    <source>
        <dbReference type="ARBA" id="ARBA00023033"/>
    </source>
</evidence>
<evidence type="ECO:0000256" key="12">
    <source>
        <dbReference type="RuleBase" id="RU000461"/>
    </source>
</evidence>
<dbReference type="GO" id="GO:0004497">
    <property type="term" value="F:monooxygenase activity"/>
    <property type="evidence" value="ECO:0007669"/>
    <property type="project" value="UniProtKB-KW"/>
</dbReference>
<evidence type="ECO:0000256" key="8">
    <source>
        <dbReference type="ARBA" id="ARBA00023002"/>
    </source>
</evidence>
<evidence type="ECO:0000256" key="11">
    <source>
        <dbReference type="ARBA" id="ARBA00023136"/>
    </source>
</evidence>
<dbReference type="Gene3D" id="1.10.630.10">
    <property type="entry name" value="Cytochrome P450"/>
    <property type="match status" value="2"/>
</dbReference>
<dbReference type="AlphaFoldDB" id="A0A4S4MZL4"/>
<keyword evidence="6 12" id="KW-0479">Metal-binding</keyword>
<name>A0A4S4MZL4_9APHY</name>